<sequence>MKMLFMVMLSVALANSAVAQSPTVDQQPKGAAKLDWNAKPRAFSTGDYEQLLSCTLSRHPKETRGYAEYHLHWRDVQTPEQNERDPNSQLFLPALEGCLQMADGEPYPFSLDKLIADWGKAHSLIVVDAASLARCAALNNVGAARGYVAVAKNPAMKAKSLNMMQTALTMPPCKPVKPFSATQSELLSLLTKELADVE</sequence>
<protein>
    <submittedName>
        <fullName evidence="2">Uncharacterized protein</fullName>
    </submittedName>
</protein>
<dbReference type="AlphaFoldDB" id="A0A246JTZ6"/>
<accession>A0A246JTZ6</accession>
<evidence type="ECO:0000313" key="2">
    <source>
        <dbReference type="EMBL" id="OWQ96551.1"/>
    </source>
</evidence>
<dbReference type="EMBL" id="NISJ01000005">
    <property type="protein sequence ID" value="OWQ96551.1"/>
    <property type="molecule type" value="Genomic_DNA"/>
</dbReference>
<name>A0A246JTZ6_9SPHN</name>
<feature type="signal peptide" evidence="1">
    <location>
        <begin position="1"/>
        <end position="19"/>
    </location>
</feature>
<proteinExistence type="predicted"/>
<dbReference type="Proteomes" id="UP000197097">
    <property type="component" value="Unassembled WGS sequence"/>
</dbReference>
<feature type="chain" id="PRO_5012376921" evidence="1">
    <location>
        <begin position="20"/>
        <end position="198"/>
    </location>
</feature>
<dbReference type="RefSeq" id="WP_088472751.1">
    <property type="nucleotide sequence ID" value="NZ_NISJ01000005.1"/>
</dbReference>
<keyword evidence="1" id="KW-0732">Signal</keyword>
<organism evidence="2 3">
    <name type="scientific">Sphingopyxis witflariensis</name>
    <dbReference type="NCBI Taxonomy" id="173675"/>
    <lineage>
        <taxon>Bacteria</taxon>
        <taxon>Pseudomonadati</taxon>
        <taxon>Pseudomonadota</taxon>
        <taxon>Alphaproteobacteria</taxon>
        <taxon>Sphingomonadales</taxon>
        <taxon>Sphingomonadaceae</taxon>
        <taxon>Sphingopyxis</taxon>
    </lineage>
</organism>
<reference evidence="2 3" key="1">
    <citation type="journal article" date="2002" name="Int. J. Syst. Evol. Microbiol.">
        <title>Sphingopyxis witflariensis sp. nov., isolated from activated sludge.</title>
        <authorList>
            <person name="Kampfer P."/>
            <person name="Witzenberger R."/>
            <person name="Denner E.B."/>
            <person name="Busse H.J."/>
            <person name="Neef A."/>
        </authorList>
    </citation>
    <scope>NUCLEOTIDE SEQUENCE [LARGE SCALE GENOMIC DNA]</scope>
    <source>
        <strain evidence="2 3">DSM 14551</strain>
    </source>
</reference>
<comment type="caution">
    <text evidence="2">The sequence shown here is derived from an EMBL/GenBank/DDBJ whole genome shotgun (WGS) entry which is preliminary data.</text>
</comment>
<evidence type="ECO:0000313" key="3">
    <source>
        <dbReference type="Proteomes" id="UP000197097"/>
    </source>
</evidence>
<keyword evidence="3" id="KW-1185">Reference proteome</keyword>
<gene>
    <name evidence="2" type="ORF">CDQ91_10790</name>
</gene>
<evidence type="ECO:0000256" key="1">
    <source>
        <dbReference type="SAM" id="SignalP"/>
    </source>
</evidence>
<dbReference type="OrthoDB" id="7447079at2"/>